<sequence length="355" mass="36861">MRHRAENAMNLRGLHGLWRLVIALAIAMLWLTPSQRAQADTTCTVTLGTPLAFGNVAANGTTDAVATLNVSCATAALSVLGYAQVSLCLDLGPGSASSGLYAPRRMLNSTSDSLDFQVYSDATRTQIWGATGSTTPSPRTLTLSYGVPVITGGSQTATITLYGRIPANQILSVGNHTSSFGGADTVLRYAYNESIIGVPSLPGSCMAGGSGAKTASNAFPFTASANVPARCNTYVTTDLDFGSIAGTINTAIDRSSTISLTCTNRTAWNIGLGDGINATGSVRRMRHSSSANYIAYELYRDVGRGSRWGTSIGVDTLSGTGNGVAQTVTVYGRAPAPQLPIAGDYNDTVTVSITY</sequence>
<evidence type="ECO:0000313" key="4">
    <source>
        <dbReference type="Proteomes" id="UP000548771"/>
    </source>
</evidence>
<evidence type="ECO:0000313" key="3">
    <source>
        <dbReference type="EMBL" id="NMI23566.1"/>
    </source>
</evidence>
<dbReference type="Pfam" id="PF05229">
    <property type="entry name" value="SCPU"/>
    <property type="match status" value="2"/>
</dbReference>
<feature type="chain" id="PRO_5043578304" evidence="1">
    <location>
        <begin position="40"/>
        <end position="355"/>
    </location>
</feature>
<evidence type="ECO:0000259" key="2">
    <source>
        <dbReference type="Pfam" id="PF05229"/>
    </source>
</evidence>
<dbReference type="Proteomes" id="UP000548771">
    <property type="component" value="Unassembled WGS sequence"/>
</dbReference>
<feature type="domain" description="Spore coat protein U/FanG" evidence="2">
    <location>
        <begin position="219"/>
        <end position="351"/>
    </location>
</feature>
<comment type="caution">
    <text evidence="3">The sequence shown here is derived from an EMBL/GenBank/DDBJ whole genome shotgun (WGS) entry which is preliminary data.</text>
</comment>
<dbReference type="InterPro" id="IPR053167">
    <property type="entry name" value="Spore_coat_component"/>
</dbReference>
<gene>
    <name evidence="3" type="ORF">E1J24_17375</name>
</gene>
<accession>A0AAW9ZV63</accession>
<name>A0AAW9ZV63_9XANT</name>
<dbReference type="InterPro" id="IPR007893">
    <property type="entry name" value="Spore_coat_U/FanG"/>
</dbReference>
<dbReference type="EMBL" id="SMDX01000025">
    <property type="protein sequence ID" value="NMI23566.1"/>
    <property type="molecule type" value="Genomic_DNA"/>
</dbReference>
<evidence type="ECO:0000256" key="1">
    <source>
        <dbReference type="SAM" id="SignalP"/>
    </source>
</evidence>
<feature type="signal peptide" evidence="1">
    <location>
        <begin position="1"/>
        <end position="39"/>
    </location>
</feature>
<proteinExistence type="predicted"/>
<organism evidence="3 4">
    <name type="scientific">Xanthomonas hortorum pv. pelargonii</name>
    <dbReference type="NCBI Taxonomy" id="453602"/>
    <lineage>
        <taxon>Bacteria</taxon>
        <taxon>Pseudomonadati</taxon>
        <taxon>Pseudomonadota</taxon>
        <taxon>Gammaproteobacteria</taxon>
        <taxon>Lysobacterales</taxon>
        <taxon>Lysobacteraceae</taxon>
        <taxon>Xanthomonas</taxon>
    </lineage>
</organism>
<dbReference type="AlphaFoldDB" id="A0AAW9ZV63"/>
<reference evidence="4" key="1">
    <citation type="journal article" date="2020" name="Syst. Appl. Microbiol.">
        <title>Clarifying the taxonomy of the causal agent of bacterial leaf spot of lettuce through a polyphasic approach reveals that Xanthomonas cynarae Trebaol et al. 2000 emend. Timilsina et al. 2019 is a later heterotypic synonym of Xanthomonas hortorum Vauterin et al. 1995.</title>
        <authorList>
            <person name="Moriniere L."/>
            <person name="Burlet A."/>
            <person name="Rosenthal E.R."/>
            <person name="Nesme X."/>
            <person name="Portier P."/>
            <person name="Bull C.T."/>
            <person name="Lavire C."/>
            <person name="Fischer-Le Saux M."/>
            <person name="Bertolla F."/>
        </authorList>
    </citation>
    <scope>NUCLEOTIDE SEQUENCE [LARGE SCALE GENOMIC DNA]</scope>
    <source>
        <strain evidence="4">CFBP2533</strain>
    </source>
</reference>
<dbReference type="PANTHER" id="PTHR37089:SF4">
    <property type="entry name" value="EXPORTED PROTEIN"/>
    <property type="match status" value="1"/>
</dbReference>
<keyword evidence="1" id="KW-0732">Signal</keyword>
<feature type="domain" description="Spore coat protein U/FanG" evidence="2">
    <location>
        <begin position="37"/>
        <end position="178"/>
    </location>
</feature>
<dbReference type="PANTHER" id="PTHR37089">
    <property type="entry name" value="PROTEIN U-RELATED"/>
    <property type="match status" value="1"/>
</dbReference>
<protein>
    <submittedName>
        <fullName evidence="3">SCPU domain-containing protein</fullName>
    </submittedName>
</protein>
<dbReference type="SMART" id="SM00972">
    <property type="entry name" value="SCPU"/>
    <property type="match status" value="2"/>
</dbReference>